<name>A0A921RMT3_SORBI</name>
<dbReference type="EMBL" id="CM027681">
    <property type="protein sequence ID" value="KAG0541875.1"/>
    <property type="molecule type" value="Genomic_DNA"/>
</dbReference>
<dbReference type="InterPro" id="IPR021109">
    <property type="entry name" value="Peptidase_aspartic_dom_sf"/>
</dbReference>
<sequence>MSVWAWAARATGGSEREKEWARGSRDRVGTDKKPRPLPVVARVSQDSSTGLYLISVLDLAGPLLWWPCSGRPGSPEPSCHYTAYPYNPVNGKCGSGVLTWEWLSANTTDGQRPLYPVSFRSVASCAPDDLPFSSFPELFQWQVQGRQPPSSRYPYPGVAGLSRSPLSLPSQVAAGLKVSNKFALCLPHVAIFGGRPVHIPGSADDVETVTDHLGRTRLLRNPKNSAYYIDIAGIAVNGARVALPDGALTLDATGQGGVALSTVTPYTVRAAPGHLPRGAHGVRRGHGRPPARFPGTQ</sequence>
<dbReference type="InterPro" id="IPR032861">
    <property type="entry name" value="TAXi_N"/>
</dbReference>
<dbReference type="Pfam" id="PF14543">
    <property type="entry name" value="TAXi_N"/>
    <property type="match status" value="1"/>
</dbReference>
<accession>A0A921RMT3</accession>
<dbReference type="GO" id="GO:0004190">
    <property type="term" value="F:aspartic-type endopeptidase activity"/>
    <property type="evidence" value="ECO:0007669"/>
    <property type="project" value="InterPro"/>
</dbReference>
<comment type="caution">
    <text evidence="5">The sequence shown here is derived from an EMBL/GenBank/DDBJ whole genome shotgun (WGS) entry which is preliminary data.</text>
</comment>
<dbReference type="Gene3D" id="2.40.70.10">
    <property type="entry name" value="Acid Proteases"/>
    <property type="match status" value="2"/>
</dbReference>
<feature type="domain" description="Xylanase inhibitor N-terminal" evidence="4">
    <location>
        <begin position="72"/>
        <end position="187"/>
    </location>
</feature>
<feature type="compositionally biased region" description="Basic residues" evidence="2">
    <location>
        <begin position="280"/>
        <end position="289"/>
    </location>
</feature>
<evidence type="ECO:0000256" key="1">
    <source>
        <dbReference type="ARBA" id="ARBA00007447"/>
    </source>
</evidence>
<organism evidence="5 6">
    <name type="scientific">Sorghum bicolor</name>
    <name type="common">Sorghum</name>
    <name type="synonym">Sorghum vulgare</name>
    <dbReference type="NCBI Taxonomy" id="4558"/>
    <lineage>
        <taxon>Eukaryota</taxon>
        <taxon>Viridiplantae</taxon>
        <taxon>Streptophyta</taxon>
        <taxon>Embryophyta</taxon>
        <taxon>Tracheophyta</taxon>
        <taxon>Spermatophyta</taxon>
        <taxon>Magnoliopsida</taxon>
        <taxon>Liliopsida</taxon>
        <taxon>Poales</taxon>
        <taxon>Poaceae</taxon>
        <taxon>PACMAD clade</taxon>
        <taxon>Panicoideae</taxon>
        <taxon>Andropogonodae</taxon>
        <taxon>Andropogoneae</taxon>
        <taxon>Sorghinae</taxon>
        <taxon>Sorghum</taxon>
    </lineage>
</organism>
<gene>
    <name evidence="5" type="ORF">BDA96_02G054100</name>
</gene>
<comment type="similarity">
    <text evidence="1">Belongs to the peptidase A1 family.</text>
</comment>
<feature type="region of interest" description="Disordered" evidence="2">
    <location>
        <begin position="272"/>
        <end position="297"/>
    </location>
</feature>
<dbReference type="GO" id="GO:0006508">
    <property type="term" value="P:proteolysis"/>
    <property type="evidence" value="ECO:0007669"/>
    <property type="project" value="InterPro"/>
</dbReference>
<dbReference type="Proteomes" id="UP000807115">
    <property type="component" value="Chromosome 2"/>
</dbReference>
<evidence type="ECO:0000313" key="6">
    <source>
        <dbReference type="Proteomes" id="UP000807115"/>
    </source>
</evidence>
<protein>
    <submittedName>
        <fullName evidence="5">Uncharacterized protein</fullName>
    </submittedName>
</protein>
<dbReference type="SUPFAM" id="SSF50630">
    <property type="entry name" value="Acid proteases"/>
    <property type="match status" value="1"/>
</dbReference>
<evidence type="ECO:0000256" key="2">
    <source>
        <dbReference type="SAM" id="MobiDB-lite"/>
    </source>
</evidence>
<dbReference type="InterPro" id="IPR001461">
    <property type="entry name" value="Aspartic_peptidase_A1"/>
</dbReference>
<feature type="region of interest" description="Disordered" evidence="2">
    <location>
        <begin position="15"/>
        <end position="34"/>
    </location>
</feature>
<feature type="domain" description="Xylanase inhibitor C-terminal" evidence="3">
    <location>
        <begin position="226"/>
        <end position="268"/>
    </location>
</feature>
<reference evidence="5" key="2">
    <citation type="submission" date="2020-10" db="EMBL/GenBank/DDBJ databases">
        <authorList>
            <person name="Cooper E.A."/>
            <person name="Brenton Z.W."/>
            <person name="Flinn B.S."/>
            <person name="Jenkins J."/>
            <person name="Shu S."/>
            <person name="Flowers D."/>
            <person name="Luo F."/>
            <person name="Wang Y."/>
            <person name="Xia P."/>
            <person name="Barry K."/>
            <person name="Daum C."/>
            <person name="Lipzen A."/>
            <person name="Yoshinaga Y."/>
            <person name="Schmutz J."/>
            <person name="Saski C."/>
            <person name="Vermerris W."/>
            <person name="Kresovich S."/>
        </authorList>
    </citation>
    <scope>NUCLEOTIDE SEQUENCE</scope>
</reference>
<evidence type="ECO:0000259" key="3">
    <source>
        <dbReference type="Pfam" id="PF14541"/>
    </source>
</evidence>
<evidence type="ECO:0000259" key="4">
    <source>
        <dbReference type="Pfam" id="PF14543"/>
    </source>
</evidence>
<reference evidence="5" key="1">
    <citation type="journal article" date="2019" name="BMC Genomics">
        <title>A new reference genome for Sorghum bicolor reveals high levels of sequence similarity between sweet and grain genotypes: implications for the genetics of sugar metabolism.</title>
        <authorList>
            <person name="Cooper E.A."/>
            <person name="Brenton Z.W."/>
            <person name="Flinn B.S."/>
            <person name="Jenkins J."/>
            <person name="Shu S."/>
            <person name="Flowers D."/>
            <person name="Luo F."/>
            <person name="Wang Y."/>
            <person name="Xia P."/>
            <person name="Barry K."/>
            <person name="Daum C."/>
            <person name="Lipzen A."/>
            <person name="Yoshinaga Y."/>
            <person name="Schmutz J."/>
            <person name="Saski C."/>
            <person name="Vermerris W."/>
            <person name="Kresovich S."/>
        </authorList>
    </citation>
    <scope>NUCLEOTIDE SEQUENCE</scope>
</reference>
<dbReference type="PANTHER" id="PTHR47965">
    <property type="entry name" value="ASPARTYL PROTEASE-RELATED"/>
    <property type="match status" value="1"/>
</dbReference>
<proteinExistence type="inferred from homology"/>
<dbReference type="AlphaFoldDB" id="A0A921RMT3"/>
<dbReference type="Pfam" id="PF14541">
    <property type="entry name" value="TAXi_C"/>
    <property type="match status" value="1"/>
</dbReference>
<dbReference type="InterPro" id="IPR032799">
    <property type="entry name" value="TAXi_C"/>
</dbReference>
<evidence type="ECO:0000313" key="5">
    <source>
        <dbReference type="EMBL" id="KAG0541875.1"/>
    </source>
</evidence>
<dbReference type="PANTHER" id="PTHR47965:SF17">
    <property type="entry name" value="OS01G0936900 PROTEIN"/>
    <property type="match status" value="1"/>
</dbReference>